<accession>A0A562QQT2</accession>
<dbReference type="Gene3D" id="1.10.150.750">
    <property type="match status" value="1"/>
</dbReference>
<evidence type="ECO:0000256" key="1">
    <source>
        <dbReference type="ARBA" id="ARBA00022801"/>
    </source>
</evidence>
<dbReference type="InterPro" id="IPR036412">
    <property type="entry name" value="HAD-like_sf"/>
</dbReference>
<comment type="caution">
    <text evidence="2">The sequence shown here is derived from an EMBL/GenBank/DDBJ whole genome shotgun (WGS) entry which is preliminary data.</text>
</comment>
<dbReference type="InterPro" id="IPR006439">
    <property type="entry name" value="HAD-SF_hydro_IA"/>
</dbReference>
<dbReference type="GO" id="GO:0019120">
    <property type="term" value="F:hydrolase activity, acting on acid halide bonds, in C-halide compounds"/>
    <property type="evidence" value="ECO:0007669"/>
    <property type="project" value="InterPro"/>
</dbReference>
<organism evidence="2 3">
    <name type="scientific">Pseudomonas duriflava</name>
    <dbReference type="NCBI Taxonomy" id="459528"/>
    <lineage>
        <taxon>Bacteria</taxon>
        <taxon>Pseudomonadati</taxon>
        <taxon>Pseudomonadota</taxon>
        <taxon>Gammaproteobacteria</taxon>
        <taxon>Pseudomonadales</taxon>
        <taxon>Pseudomonadaceae</taxon>
        <taxon>Pseudomonas</taxon>
    </lineage>
</organism>
<sequence>MKTTVHALLFDVFGTVVDWRGSLIKNLEAFGQKHTITADWSGLVDAWQSEAHGQLVEQIRERTLPWHPLDDVHRLALQEVLPRYGLVGLTDAEVTWIHRLWHRLEPWPDTLAGLSRLKQHYSVSAFSNGNVALLVDMARHARLSWDMIFGADLFNHYKPDAEFYLRACTLLGHEPEQVMVCAAHNDDLQAASELGLRTAFIQRPMEKGPGGPFESPTGSWDLIASDLQDLADQLGPEIIDYR</sequence>
<protein>
    <submittedName>
        <fullName evidence="2">2-haloacid dehalogenase</fullName>
    </submittedName>
</protein>
<dbReference type="OrthoDB" id="5865007at2"/>
<dbReference type="PRINTS" id="PR00413">
    <property type="entry name" value="HADHALOGNASE"/>
</dbReference>
<dbReference type="PANTHER" id="PTHR43316:SF3">
    <property type="entry name" value="HALOACID DEHALOGENASE, TYPE II (AFU_ORTHOLOGUE AFUA_2G07750)-RELATED"/>
    <property type="match status" value="1"/>
</dbReference>
<evidence type="ECO:0000313" key="2">
    <source>
        <dbReference type="EMBL" id="TWI58560.1"/>
    </source>
</evidence>
<gene>
    <name evidence="2" type="ORF">IQ22_00266</name>
</gene>
<reference evidence="2 3" key="1">
    <citation type="journal article" date="2015" name="Stand. Genomic Sci.">
        <title>Genomic Encyclopedia of Bacterial and Archaeal Type Strains, Phase III: the genomes of soil and plant-associated and newly described type strains.</title>
        <authorList>
            <person name="Whitman W.B."/>
            <person name="Woyke T."/>
            <person name="Klenk H.P."/>
            <person name="Zhou Y."/>
            <person name="Lilburn T.G."/>
            <person name="Beck B.J."/>
            <person name="De Vos P."/>
            <person name="Vandamme P."/>
            <person name="Eisen J.A."/>
            <person name="Garrity G."/>
            <person name="Hugenholtz P."/>
            <person name="Kyrpides N.C."/>
        </authorList>
    </citation>
    <scope>NUCLEOTIDE SEQUENCE [LARGE SCALE GENOMIC DNA]</scope>
    <source>
        <strain evidence="2 3">CGMCC 1.6858</strain>
    </source>
</reference>
<dbReference type="InterPro" id="IPR051540">
    <property type="entry name" value="S-2-haloacid_dehalogenase"/>
</dbReference>
<dbReference type="AlphaFoldDB" id="A0A562QQT2"/>
<dbReference type="RefSeq" id="WP_145136868.1">
    <property type="nucleotide sequence ID" value="NZ_VLKY01000001.1"/>
</dbReference>
<dbReference type="NCBIfam" id="TIGR01428">
    <property type="entry name" value="HAD_type_II"/>
    <property type="match status" value="1"/>
</dbReference>
<dbReference type="PANTHER" id="PTHR43316">
    <property type="entry name" value="HYDROLASE, HALOACID DELAHOGENASE-RELATED"/>
    <property type="match status" value="1"/>
</dbReference>
<dbReference type="Pfam" id="PF00702">
    <property type="entry name" value="Hydrolase"/>
    <property type="match status" value="1"/>
</dbReference>
<dbReference type="Gene3D" id="3.40.50.1000">
    <property type="entry name" value="HAD superfamily/HAD-like"/>
    <property type="match status" value="1"/>
</dbReference>
<dbReference type="InterPro" id="IPR023214">
    <property type="entry name" value="HAD_sf"/>
</dbReference>
<dbReference type="SUPFAM" id="SSF56784">
    <property type="entry name" value="HAD-like"/>
    <property type="match status" value="1"/>
</dbReference>
<dbReference type="InterPro" id="IPR006328">
    <property type="entry name" value="2-HAD"/>
</dbReference>
<name>A0A562QQT2_9PSED</name>
<dbReference type="Proteomes" id="UP000316905">
    <property type="component" value="Unassembled WGS sequence"/>
</dbReference>
<proteinExistence type="predicted"/>
<evidence type="ECO:0000313" key="3">
    <source>
        <dbReference type="Proteomes" id="UP000316905"/>
    </source>
</evidence>
<keyword evidence="3" id="KW-1185">Reference proteome</keyword>
<keyword evidence="1" id="KW-0378">Hydrolase</keyword>
<dbReference type="EMBL" id="VLKY01000001">
    <property type="protein sequence ID" value="TWI58560.1"/>
    <property type="molecule type" value="Genomic_DNA"/>
</dbReference>
<dbReference type="NCBIfam" id="TIGR01493">
    <property type="entry name" value="HAD-SF-IA-v2"/>
    <property type="match status" value="1"/>
</dbReference>